<dbReference type="Pfam" id="PF01124">
    <property type="entry name" value="MAPEG"/>
    <property type="match status" value="1"/>
</dbReference>
<feature type="region of interest" description="Disordered" evidence="5">
    <location>
        <begin position="228"/>
        <end position="266"/>
    </location>
</feature>
<keyword evidence="4 6" id="KW-0472">Membrane</keyword>
<dbReference type="AlphaFoldDB" id="A0A423W525"/>
<dbReference type="InterPro" id="IPR001129">
    <property type="entry name" value="Membr-assoc_MAPEG"/>
</dbReference>
<sequence length="266" mass="29152">MASFFDLTRPHLAYYSVPAALLLTMAPHVYAGLTAGKSFDIAYPRKTIDTIDKDTSLDKQTALRIQRAEAASSNGFESLGLYASGIAAAASAGVPSESLSYLSAGYLASRVVYNAVYVFLQDDKRLAPLRSFAWDVSVGIMITIWVKAGNRAFVSLPFPTSPSRHARHTRAEQCEHVNRAPRSCTRHAMQPTGWLSFRDGVSTACPPKQSSWVSLRGGAGIVPENYRQAENHTQTRRRQALHDQQTQDDEANPTAAPRGQQQQKKG</sequence>
<dbReference type="Proteomes" id="UP000283895">
    <property type="component" value="Unassembled WGS sequence"/>
</dbReference>
<comment type="subcellular location">
    <subcellularLocation>
        <location evidence="1">Membrane</location>
    </subcellularLocation>
</comment>
<evidence type="ECO:0000313" key="8">
    <source>
        <dbReference type="Proteomes" id="UP000283895"/>
    </source>
</evidence>
<organism evidence="7 8">
    <name type="scientific">Cytospora schulzeri</name>
    <dbReference type="NCBI Taxonomy" id="448051"/>
    <lineage>
        <taxon>Eukaryota</taxon>
        <taxon>Fungi</taxon>
        <taxon>Dikarya</taxon>
        <taxon>Ascomycota</taxon>
        <taxon>Pezizomycotina</taxon>
        <taxon>Sordariomycetes</taxon>
        <taxon>Sordariomycetidae</taxon>
        <taxon>Diaporthales</taxon>
        <taxon>Cytosporaceae</taxon>
        <taxon>Cytospora</taxon>
    </lineage>
</organism>
<feature type="transmembrane region" description="Helical" evidence="6">
    <location>
        <begin position="12"/>
        <end position="30"/>
    </location>
</feature>
<keyword evidence="8" id="KW-1185">Reference proteome</keyword>
<reference evidence="7 8" key="1">
    <citation type="submission" date="2015-09" db="EMBL/GenBank/DDBJ databases">
        <title>Host preference determinants of Valsa canker pathogens revealed by comparative genomics.</title>
        <authorList>
            <person name="Yin Z."/>
            <person name="Huang L."/>
        </authorList>
    </citation>
    <scope>NUCLEOTIDE SEQUENCE [LARGE SCALE GENOMIC DNA]</scope>
    <source>
        <strain evidence="7 8">03-1</strain>
    </source>
</reference>
<dbReference type="PANTHER" id="PTHR35371:SF1">
    <property type="entry name" value="BLR7753 PROTEIN"/>
    <property type="match status" value="1"/>
</dbReference>
<dbReference type="GO" id="GO:0016020">
    <property type="term" value="C:membrane"/>
    <property type="evidence" value="ECO:0007669"/>
    <property type="project" value="UniProtKB-SubCell"/>
</dbReference>
<dbReference type="OrthoDB" id="2122304at2759"/>
<name>A0A423W525_9PEZI</name>
<evidence type="ECO:0000256" key="1">
    <source>
        <dbReference type="ARBA" id="ARBA00004370"/>
    </source>
</evidence>
<dbReference type="EMBL" id="LKEA01000026">
    <property type="protein sequence ID" value="ROV98425.1"/>
    <property type="molecule type" value="Genomic_DNA"/>
</dbReference>
<accession>A0A423W525</accession>
<protein>
    <submittedName>
        <fullName evidence="7">Uncharacterized protein</fullName>
    </submittedName>
</protein>
<keyword evidence="3 6" id="KW-1133">Transmembrane helix</keyword>
<evidence type="ECO:0000256" key="6">
    <source>
        <dbReference type="SAM" id="Phobius"/>
    </source>
</evidence>
<evidence type="ECO:0000256" key="3">
    <source>
        <dbReference type="ARBA" id="ARBA00022989"/>
    </source>
</evidence>
<proteinExistence type="predicted"/>
<evidence type="ECO:0000313" key="7">
    <source>
        <dbReference type="EMBL" id="ROV98425.1"/>
    </source>
</evidence>
<evidence type="ECO:0000256" key="2">
    <source>
        <dbReference type="ARBA" id="ARBA00022692"/>
    </source>
</evidence>
<keyword evidence="2 6" id="KW-0812">Transmembrane</keyword>
<gene>
    <name evidence="7" type="ORF">VMCG_07108</name>
</gene>
<evidence type="ECO:0000256" key="4">
    <source>
        <dbReference type="ARBA" id="ARBA00023136"/>
    </source>
</evidence>
<dbReference type="InterPro" id="IPR023352">
    <property type="entry name" value="MAPEG-like_dom_sf"/>
</dbReference>
<comment type="caution">
    <text evidence="7">The sequence shown here is derived from an EMBL/GenBank/DDBJ whole genome shotgun (WGS) entry which is preliminary data.</text>
</comment>
<dbReference type="Gene3D" id="1.20.120.550">
    <property type="entry name" value="Membrane associated eicosanoid/glutathione metabolism-like domain"/>
    <property type="match status" value="1"/>
</dbReference>
<evidence type="ECO:0000256" key="5">
    <source>
        <dbReference type="SAM" id="MobiDB-lite"/>
    </source>
</evidence>
<dbReference type="SUPFAM" id="SSF161084">
    <property type="entry name" value="MAPEG domain-like"/>
    <property type="match status" value="1"/>
</dbReference>
<dbReference type="PANTHER" id="PTHR35371">
    <property type="entry name" value="INNER MEMBRANE PROTEIN"/>
    <property type="match status" value="1"/>
</dbReference>